<dbReference type="OrthoDB" id="2690990at2"/>
<feature type="signal peptide" evidence="2">
    <location>
        <begin position="1"/>
        <end position="24"/>
    </location>
</feature>
<keyword evidence="1 2" id="KW-0732">Signal</keyword>
<dbReference type="Proteomes" id="UP000287756">
    <property type="component" value="Chromosome"/>
</dbReference>
<dbReference type="InterPro" id="IPR008258">
    <property type="entry name" value="Transglycosylase_SLT_dom_1"/>
</dbReference>
<dbReference type="EMBL" id="CP026118">
    <property type="protein sequence ID" value="QAS53425.1"/>
    <property type="molecule type" value="Genomic_DNA"/>
</dbReference>
<organism evidence="4 5">
    <name type="scientific">Halobacillus litoralis</name>
    <dbReference type="NCBI Taxonomy" id="45668"/>
    <lineage>
        <taxon>Bacteria</taxon>
        <taxon>Bacillati</taxon>
        <taxon>Bacillota</taxon>
        <taxon>Bacilli</taxon>
        <taxon>Bacillales</taxon>
        <taxon>Bacillaceae</taxon>
        <taxon>Halobacillus</taxon>
    </lineage>
</organism>
<dbReference type="RefSeq" id="WP_128525702.1">
    <property type="nucleotide sequence ID" value="NZ_CP026118.1"/>
</dbReference>
<reference evidence="4 5" key="1">
    <citation type="submission" date="2018-01" db="EMBL/GenBank/DDBJ databases">
        <title>The whole genome sequencing and assembly of Halobacillus litoralis ERB031 strain.</title>
        <authorList>
            <person name="Lee S.-J."/>
            <person name="Park M.-K."/>
            <person name="Kim J.-Y."/>
            <person name="Lee Y.-J."/>
            <person name="Yi H."/>
            <person name="Bahn Y.-S."/>
            <person name="Kim J.F."/>
            <person name="Lee D.-W."/>
        </authorList>
    </citation>
    <scope>NUCLEOTIDE SEQUENCE [LARGE SCALE GENOMIC DNA]</scope>
    <source>
        <strain evidence="4 5">ERB 031</strain>
    </source>
</reference>
<dbReference type="PANTHER" id="PTHR43308">
    <property type="entry name" value="OUTER MEMBRANE PROTEIN ALPHA-RELATED"/>
    <property type="match status" value="1"/>
</dbReference>
<feature type="domain" description="SLH" evidence="3">
    <location>
        <begin position="364"/>
        <end position="427"/>
    </location>
</feature>
<dbReference type="Pfam" id="PF08239">
    <property type="entry name" value="SH3_3"/>
    <property type="match status" value="1"/>
</dbReference>
<feature type="chain" id="PRO_5019276482" description="SLH domain-containing protein" evidence="2">
    <location>
        <begin position="25"/>
        <end position="484"/>
    </location>
</feature>
<evidence type="ECO:0000259" key="3">
    <source>
        <dbReference type="PROSITE" id="PS51272"/>
    </source>
</evidence>
<accession>A0A410MFI6</accession>
<dbReference type="InterPro" id="IPR051465">
    <property type="entry name" value="Cell_Envelope_Struct_Comp"/>
</dbReference>
<sequence length="484" mass="54494">MKRIITSLLAITGVFFLFSGQVNAESTIAEKCGLENLPEENPDLQVTNCLLTEAALKYDIPPEIVKAVAEEESGDWQHFNDEGEPIVTDDGGIGLMQVTNKPLLDEKRLKYDLPYNIEAGVQILNEMFNRTDLPTINGGERDVIEHWYFAVMAYNGIKPVNSPIDRDGNYNADAYQERVFSNMNTFGSVSPVPLPFEKDDFDYERSSSDNITFNTMKYEFNLPLNKSRHLLEDRYQAEAVTGTKVRELPTSDSQEITEIAQGEKVEITGPFVYEYNGDRKNHFVWYPVETSEGKTGFMTSKYIKFSFSDVSDGYYASEEINYLYNRNIINGIPGGKFGIGDPLTRWQAVLLITRANYTELGDSPDPGFSDVPQDYTYYEEIAAAVDEGLFEGTGDGKFKPGATLTRAEMAVVLQRLYEFPATDAGNPFTDVPDSWYTEEVNRLYHAGITNGYGSPSTFAPSEIVTRDQFAVFMTRSIADEYRIQ</sequence>
<dbReference type="KEGG" id="hli:HLI_15075"/>
<dbReference type="AlphaFoldDB" id="A0A410MFI6"/>
<evidence type="ECO:0000256" key="2">
    <source>
        <dbReference type="SAM" id="SignalP"/>
    </source>
</evidence>
<feature type="domain" description="SLH" evidence="3">
    <location>
        <begin position="303"/>
        <end position="363"/>
    </location>
</feature>
<dbReference type="Pfam" id="PF00395">
    <property type="entry name" value="SLH"/>
    <property type="match status" value="3"/>
</dbReference>
<evidence type="ECO:0000256" key="1">
    <source>
        <dbReference type="ARBA" id="ARBA00022729"/>
    </source>
</evidence>
<name>A0A410MFI6_9BACI</name>
<dbReference type="PANTHER" id="PTHR43308:SF5">
    <property type="entry name" value="S-LAYER PROTEIN _ PEPTIDOGLYCAN ENDO-BETA-N-ACETYLGLUCOSAMINIDASE"/>
    <property type="match status" value="1"/>
</dbReference>
<dbReference type="PROSITE" id="PS51272">
    <property type="entry name" value="SLH"/>
    <property type="match status" value="3"/>
</dbReference>
<evidence type="ECO:0000313" key="5">
    <source>
        <dbReference type="Proteomes" id="UP000287756"/>
    </source>
</evidence>
<protein>
    <recommendedName>
        <fullName evidence="3">SLH domain-containing protein</fullName>
    </recommendedName>
</protein>
<dbReference type="Pfam" id="PF01464">
    <property type="entry name" value="SLT"/>
    <property type="match status" value="1"/>
</dbReference>
<dbReference type="InterPro" id="IPR023346">
    <property type="entry name" value="Lysozyme-like_dom_sf"/>
</dbReference>
<dbReference type="Gene3D" id="2.30.30.40">
    <property type="entry name" value="SH3 Domains"/>
    <property type="match status" value="1"/>
</dbReference>
<dbReference type="SUPFAM" id="SSF53955">
    <property type="entry name" value="Lysozyme-like"/>
    <property type="match status" value="1"/>
</dbReference>
<dbReference type="InterPro" id="IPR003646">
    <property type="entry name" value="SH3-like_bac-type"/>
</dbReference>
<proteinExistence type="predicted"/>
<gene>
    <name evidence="4" type="ORF">HLI_15075</name>
</gene>
<dbReference type="InterPro" id="IPR001119">
    <property type="entry name" value="SLH_dom"/>
</dbReference>
<dbReference type="Gene3D" id="1.10.530.10">
    <property type="match status" value="1"/>
</dbReference>
<evidence type="ECO:0000313" key="4">
    <source>
        <dbReference type="EMBL" id="QAS53425.1"/>
    </source>
</evidence>
<feature type="domain" description="SLH" evidence="3">
    <location>
        <begin position="428"/>
        <end position="484"/>
    </location>
</feature>